<evidence type="ECO:0000313" key="1">
    <source>
        <dbReference type="EMBL" id="DAF58153.1"/>
    </source>
</evidence>
<dbReference type="InterPro" id="IPR006490">
    <property type="entry name" value="Maj_tail_phi13"/>
</dbReference>
<sequence length="207" mass="22444">MGKGVAIGLTNLHYALLKTDRAPKTNGPDDAGEIVYEAPVRLAGAITANFSPNASNDTLFADDGPYDSASTLGAMTLELNVADIPAEHRAKLLGATYDSTTGIVKDSANDTPPYVAVGCSIKKSSGADRLIWYLKGKFSAPDENNQTKADSINWNTPTITGNFLKRDYDDEWRFAVDTDDEHYTGSKTDFTNWFTAKCVQELTYVTA</sequence>
<reference evidence="1" key="1">
    <citation type="journal article" date="2021" name="Proc. Natl. Acad. Sci. U.S.A.">
        <title>A Catalog of Tens of Thousands of Viruses from Human Metagenomes Reveals Hidden Associations with Chronic Diseases.</title>
        <authorList>
            <person name="Tisza M.J."/>
            <person name="Buck C.B."/>
        </authorList>
    </citation>
    <scope>NUCLEOTIDE SEQUENCE</scope>
    <source>
        <strain evidence="1">Ctn8e14</strain>
    </source>
</reference>
<dbReference type="Pfam" id="PF04630">
    <property type="entry name" value="Phage_TTP_1"/>
    <property type="match status" value="1"/>
</dbReference>
<organism evidence="1">
    <name type="scientific">Siphoviridae sp. ctn8e14</name>
    <dbReference type="NCBI Taxonomy" id="2827936"/>
    <lineage>
        <taxon>Viruses</taxon>
        <taxon>Duplodnaviria</taxon>
        <taxon>Heunggongvirae</taxon>
        <taxon>Uroviricota</taxon>
        <taxon>Caudoviricetes</taxon>
    </lineage>
</organism>
<accession>A0A8S5T4I7</accession>
<name>A0A8S5T4I7_9CAUD</name>
<proteinExistence type="predicted"/>
<protein>
    <submittedName>
        <fullName evidence="1">Major tail protein</fullName>
    </submittedName>
</protein>
<dbReference type="InterPro" id="IPR006724">
    <property type="entry name" value="Phage_TTP"/>
</dbReference>
<dbReference type="NCBIfam" id="TIGR01603">
    <property type="entry name" value="maj_tail_phi13"/>
    <property type="match status" value="1"/>
</dbReference>
<dbReference type="EMBL" id="BK032747">
    <property type="protein sequence ID" value="DAF58153.1"/>
    <property type="molecule type" value="Genomic_DNA"/>
</dbReference>